<dbReference type="Pfam" id="PF01075">
    <property type="entry name" value="Glyco_transf_9"/>
    <property type="match status" value="1"/>
</dbReference>
<organism evidence="3 4">
    <name type="scientific">Thermosporothrix hazakensis</name>
    <dbReference type="NCBI Taxonomy" id="644383"/>
    <lineage>
        <taxon>Bacteria</taxon>
        <taxon>Bacillati</taxon>
        <taxon>Chloroflexota</taxon>
        <taxon>Ktedonobacteria</taxon>
        <taxon>Ktedonobacterales</taxon>
        <taxon>Thermosporotrichaceae</taxon>
        <taxon>Thermosporothrix</taxon>
    </lineage>
</organism>
<dbReference type="PANTHER" id="PTHR30160">
    <property type="entry name" value="TETRAACYLDISACCHARIDE 4'-KINASE-RELATED"/>
    <property type="match status" value="1"/>
</dbReference>
<keyword evidence="4" id="KW-1185">Reference proteome</keyword>
<dbReference type="GO" id="GO:0009244">
    <property type="term" value="P:lipopolysaccharide core region biosynthetic process"/>
    <property type="evidence" value="ECO:0007669"/>
    <property type="project" value="TreeGrafter"/>
</dbReference>
<dbReference type="InterPro" id="IPR051199">
    <property type="entry name" value="LPS_LOS_Heptosyltrfase"/>
</dbReference>
<dbReference type="PANTHER" id="PTHR30160:SF1">
    <property type="entry name" value="LIPOPOLYSACCHARIDE 1,2-N-ACETYLGLUCOSAMINETRANSFERASE-RELATED"/>
    <property type="match status" value="1"/>
</dbReference>
<evidence type="ECO:0000313" key="3">
    <source>
        <dbReference type="EMBL" id="PZW36458.1"/>
    </source>
</evidence>
<gene>
    <name evidence="3" type="ORF">EI42_00632</name>
</gene>
<dbReference type="AlphaFoldDB" id="A0A326UDA1"/>
<dbReference type="GO" id="GO:0008713">
    <property type="term" value="F:ADP-heptose-lipopolysaccharide heptosyltransferase activity"/>
    <property type="evidence" value="ECO:0007669"/>
    <property type="project" value="TreeGrafter"/>
</dbReference>
<dbReference type="InterPro" id="IPR002201">
    <property type="entry name" value="Glyco_trans_9"/>
</dbReference>
<evidence type="ECO:0000313" key="4">
    <source>
        <dbReference type="Proteomes" id="UP000248806"/>
    </source>
</evidence>
<dbReference type="GO" id="GO:0005829">
    <property type="term" value="C:cytosol"/>
    <property type="evidence" value="ECO:0007669"/>
    <property type="project" value="TreeGrafter"/>
</dbReference>
<comment type="caution">
    <text evidence="3">The sequence shown here is derived from an EMBL/GenBank/DDBJ whole genome shotgun (WGS) entry which is preliminary data.</text>
</comment>
<dbReference type="Gene3D" id="3.40.50.2000">
    <property type="entry name" value="Glycogen Phosphorylase B"/>
    <property type="match status" value="2"/>
</dbReference>
<accession>A0A326UDA1</accession>
<dbReference type="OrthoDB" id="9768048at2"/>
<keyword evidence="2 3" id="KW-0808">Transferase</keyword>
<dbReference type="CDD" id="cd03789">
    <property type="entry name" value="GT9_LPS_heptosyltransferase"/>
    <property type="match status" value="1"/>
</dbReference>
<name>A0A326UDA1_THEHA</name>
<dbReference type="RefSeq" id="WP_111318718.1">
    <property type="nucleotide sequence ID" value="NZ_BIFX01000001.1"/>
</dbReference>
<reference evidence="3 4" key="1">
    <citation type="submission" date="2018-06" db="EMBL/GenBank/DDBJ databases">
        <title>Genomic Encyclopedia of Archaeal and Bacterial Type Strains, Phase II (KMG-II): from individual species to whole genera.</title>
        <authorList>
            <person name="Goeker M."/>
        </authorList>
    </citation>
    <scope>NUCLEOTIDE SEQUENCE [LARGE SCALE GENOMIC DNA]</scope>
    <source>
        <strain evidence="3 4">ATCC BAA-1881</strain>
    </source>
</reference>
<sequence length="403" mass="44541">MKHMLRIALLEAVRVAGLPGAIAARAKAQQPLPERPRILLIRPDHLGDMVMTTPVLDALRAYVPTAQITMMVGPWAADIVARHPAIDHLRTCAFPGFRRTAQSALEPYTLLRQIAHELREEHYDLAINLRNDFWWGAALMYLAGIPRRVGYALAPAEPFLTHALPFRPHRHSTFYNLELTSAGLEALGLPALEQPFAPEHYPLVFTPTTDEQCWLQTQLEQAGIDEKTEVLVIHPGTGGAVKLWRNAAWTRSANALLNRYPTARLVLTGSPAEHEMLEAIAQGIEPRPLLLSQMTIGQLAALLKRASLVLGVDNGPLHLAVAQGTPTVRLFGPTDPAIFGPWGPANRHIVITSQEKCPSCPCIPCGRLDFRPDELDEHPCVKRIPEQAIEEAACTLLNTFCRQ</sequence>
<protein>
    <submittedName>
        <fullName evidence="3">Heptosyltransferase-2</fullName>
    </submittedName>
</protein>
<dbReference type="SUPFAM" id="SSF53756">
    <property type="entry name" value="UDP-Glycosyltransferase/glycogen phosphorylase"/>
    <property type="match status" value="1"/>
</dbReference>
<evidence type="ECO:0000256" key="2">
    <source>
        <dbReference type="ARBA" id="ARBA00022679"/>
    </source>
</evidence>
<dbReference type="Proteomes" id="UP000248806">
    <property type="component" value="Unassembled WGS sequence"/>
</dbReference>
<keyword evidence="1" id="KW-0328">Glycosyltransferase</keyword>
<proteinExistence type="predicted"/>
<dbReference type="EMBL" id="QKUF01000001">
    <property type="protein sequence ID" value="PZW36458.1"/>
    <property type="molecule type" value="Genomic_DNA"/>
</dbReference>
<evidence type="ECO:0000256" key="1">
    <source>
        <dbReference type="ARBA" id="ARBA00022676"/>
    </source>
</evidence>